<accession>A0ABY8RAK5</accession>
<protein>
    <submittedName>
        <fullName evidence="1">Uncharacterized protein</fullName>
    </submittedName>
</protein>
<evidence type="ECO:0000313" key="2">
    <source>
        <dbReference type="Proteomes" id="UP001241656"/>
    </source>
</evidence>
<proteinExistence type="predicted"/>
<dbReference type="RefSeq" id="WP_282904391.1">
    <property type="nucleotide sequence ID" value="NZ_CP124855.1"/>
</dbReference>
<dbReference type="EMBL" id="CP124855">
    <property type="protein sequence ID" value="WHF50996.1"/>
    <property type="molecule type" value="Genomic_DNA"/>
</dbReference>
<evidence type="ECO:0000313" key="1">
    <source>
        <dbReference type="EMBL" id="WHF50996.1"/>
    </source>
</evidence>
<dbReference type="Proteomes" id="UP001241656">
    <property type="component" value="Chromosome"/>
</dbReference>
<organism evidence="1 2">
    <name type="scientific">Chryseobacterium gotjawalense</name>
    <dbReference type="NCBI Taxonomy" id="3042315"/>
    <lineage>
        <taxon>Bacteria</taxon>
        <taxon>Pseudomonadati</taxon>
        <taxon>Bacteroidota</taxon>
        <taxon>Flavobacteriia</taxon>
        <taxon>Flavobacteriales</taxon>
        <taxon>Weeksellaceae</taxon>
        <taxon>Chryseobacterium group</taxon>
        <taxon>Chryseobacterium</taxon>
    </lineage>
</organism>
<keyword evidence="2" id="KW-1185">Reference proteome</keyword>
<gene>
    <name evidence="1" type="ORF">QGN23_11215</name>
</gene>
<sequence>MENTIKSGVEILDEFFENLVDLENVDSKIAELLKDLYLEGTLTESHVKNELEKLRNEKNSPDED</sequence>
<name>A0ABY8RAK5_9FLAO</name>
<reference evidence="1 2" key="1">
    <citation type="submission" date="2023-05" db="EMBL/GenBank/DDBJ databases">
        <title>Genomic insight into Chryseobacterium sp. wdc7 isolated forest soil (Gotjawal).</title>
        <authorList>
            <person name="Park S.-J."/>
        </authorList>
    </citation>
    <scope>NUCLEOTIDE SEQUENCE [LARGE SCALE GENOMIC DNA]</scope>
    <source>
        <strain evidence="2">wdc7</strain>
    </source>
</reference>